<dbReference type="PANTHER" id="PTHR43734">
    <property type="entry name" value="PHYTOENE DESATURASE"/>
    <property type="match status" value="1"/>
</dbReference>
<comment type="caution">
    <text evidence="2">The sequence shown here is derived from an EMBL/GenBank/DDBJ whole genome shotgun (WGS) entry which is preliminary data.</text>
</comment>
<dbReference type="EMBL" id="BNJF01000001">
    <property type="protein sequence ID" value="GHO43439.1"/>
    <property type="molecule type" value="Genomic_DNA"/>
</dbReference>
<dbReference type="PANTHER" id="PTHR43734:SF7">
    <property type="entry name" value="4,4'-DIAPONEUROSPORENE OXYGENASE"/>
    <property type="match status" value="1"/>
</dbReference>
<name>A0A8J3HTI8_9CHLR</name>
<keyword evidence="1" id="KW-0560">Oxidoreductase</keyword>
<dbReference type="GO" id="GO:0016491">
    <property type="term" value="F:oxidoreductase activity"/>
    <property type="evidence" value="ECO:0007669"/>
    <property type="project" value="UniProtKB-KW"/>
</dbReference>
<evidence type="ECO:0008006" key="4">
    <source>
        <dbReference type="Google" id="ProtNLM"/>
    </source>
</evidence>
<accession>A0A8J3HTI8</accession>
<sequence length="129" mass="14416">MCEYPIFKKRANASDWQREALVYREHILNMLTHNAQAGLDDLREHIICEEMLTPEDFWRLYGANAGSIYGLSSNARLAPFTRPGNRSREVERLYYAGGSTHPGGGIPLVLLSGRIVADLVDADVMGHEA</sequence>
<dbReference type="SUPFAM" id="SSF51905">
    <property type="entry name" value="FAD/NAD(P)-binding domain"/>
    <property type="match status" value="1"/>
</dbReference>
<dbReference type="RefSeq" id="WP_220192913.1">
    <property type="nucleotide sequence ID" value="NZ_BNJF01000001.1"/>
</dbReference>
<reference evidence="2" key="1">
    <citation type="submission" date="2020-10" db="EMBL/GenBank/DDBJ databases">
        <title>Taxonomic study of unclassified bacteria belonging to the class Ktedonobacteria.</title>
        <authorList>
            <person name="Yabe S."/>
            <person name="Wang C.M."/>
            <person name="Zheng Y."/>
            <person name="Sakai Y."/>
            <person name="Cavaletti L."/>
            <person name="Monciardini P."/>
            <person name="Donadio S."/>
        </authorList>
    </citation>
    <scope>NUCLEOTIDE SEQUENCE</scope>
    <source>
        <strain evidence="2">SOSP1-1</strain>
    </source>
</reference>
<protein>
    <recommendedName>
        <fullName evidence="4">Phytoene desaturase</fullName>
    </recommendedName>
</protein>
<dbReference type="Proteomes" id="UP000612362">
    <property type="component" value="Unassembled WGS sequence"/>
</dbReference>
<gene>
    <name evidence="2" type="ORF">KSX_16020</name>
</gene>
<keyword evidence="3" id="KW-1185">Reference proteome</keyword>
<proteinExistence type="predicted"/>
<evidence type="ECO:0000313" key="3">
    <source>
        <dbReference type="Proteomes" id="UP000612362"/>
    </source>
</evidence>
<evidence type="ECO:0000256" key="1">
    <source>
        <dbReference type="ARBA" id="ARBA00023002"/>
    </source>
</evidence>
<organism evidence="2 3">
    <name type="scientific">Ktedonospora formicarum</name>
    <dbReference type="NCBI Taxonomy" id="2778364"/>
    <lineage>
        <taxon>Bacteria</taxon>
        <taxon>Bacillati</taxon>
        <taxon>Chloroflexota</taxon>
        <taxon>Ktedonobacteria</taxon>
        <taxon>Ktedonobacterales</taxon>
        <taxon>Ktedonobacteraceae</taxon>
        <taxon>Ktedonospora</taxon>
    </lineage>
</organism>
<evidence type="ECO:0000313" key="2">
    <source>
        <dbReference type="EMBL" id="GHO43439.1"/>
    </source>
</evidence>
<dbReference type="AlphaFoldDB" id="A0A8J3HTI8"/>
<dbReference type="InterPro" id="IPR036188">
    <property type="entry name" value="FAD/NAD-bd_sf"/>
</dbReference>